<dbReference type="EMBL" id="FQVN01000001">
    <property type="protein sequence ID" value="SHE61282.1"/>
    <property type="molecule type" value="Genomic_DNA"/>
</dbReference>
<gene>
    <name evidence="1" type="ORF">SAMN05444320_101569</name>
</gene>
<organism evidence="1 2">
    <name type="scientific">Streptoalloteichus hindustanus</name>
    <dbReference type="NCBI Taxonomy" id="2017"/>
    <lineage>
        <taxon>Bacteria</taxon>
        <taxon>Bacillati</taxon>
        <taxon>Actinomycetota</taxon>
        <taxon>Actinomycetes</taxon>
        <taxon>Pseudonocardiales</taxon>
        <taxon>Pseudonocardiaceae</taxon>
        <taxon>Streptoalloteichus</taxon>
    </lineage>
</organism>
<dbReference type="Pfam" id="PF17249">
    <property type="entry name" value="DUF5318"/>
    <property type="match status" value="1"/>
</dbReference>
<dbReference type="STRING" id="2017.SAMN05444320_101569"/>
<protein>
    <recommendedName>
        <fullName evidence="3">DUF5318 domain-containing protein</fullName>
    </recommendedName>
</protein>
<accession>A0A1M4UX74</accession>
<reference evidence="1 2" key="1">
    <citation type="submission" date="2016-11" db="EMBL/GenBank/DDBJ databases">
        <authorList>
            <person name="Jaros S."/>
            <person name="Januszkiewicz K."/>
            <person name="Wedrychowicz H."/>
        </authorList>
    </citation>
    <scope>NUCLEOTIDE SEQUENCE [LARGE SCALE GENOMIC DNA]</scope>
    <source>
        <strain evidence="1 2">DSM 44523</strain>
    </source>
</reference>
<name>A0A1M4UX74_STRHI</name>
<sequence>MASGGTARTLGVVRTQRQVVDYALQRRALLADVYAGRVGVMEVCDASPYLLRAAKFHGEPSAVTCPVCRKEPLTLVSWVYGDELKHASGSARGTEELAKMATLFQEFSVYVVEVCRTCSWNHLVQSYVLGKRGLRGGRSSRRTAAE</sequence>
<evidence type="ECO:0000313" key="2">
    <source>
        <dbReference type="Proteomes" id="UP000184501"/>
    </source>
</evidence>
<dbReference type="AlphaFoldDB" id="A0A1M4UX74"/>
<evidence type="ECO:0008006" key="3">
    <source>
        <dbReference type="Google" id="ProtNLM"/>
    </source>
</evidence>
<dbReference type="InterPro" id="IPR035169">
    <property type="entry name" value="DUF5318"/>
</dbReference>
<dbReference type="Proteomes" id="UP000184501">
    <property type="component" value="Unassembled WGS sequence"/>
</dbReference>
<evidence type="ECO:0000313" key="1">
    <source>
        <dbReference type="EMBL" id="SHE61282.1"/>
    </source>
</evidence>
<proteinExistence type="predicted"/>
<keyword evidence="2" id="KW-1185">Reference proteome</keyword>